<keyword evidence="3" id="KW-0808">Transferase</keyword>
<dbReference type="GO" id="GO:0016740">
    <property type="term" value="F:transferase activity"/>
    <property type="evidence" value="ECO:0007669"/>
    <property type="project" value="UniProtKB-KW"/>
</dbReference>
<dbReference type="Gene3D" id="1.10.10.60">
    <property type="entry name" value="Homeodomain-like"/>
    <property type="match status" value="1"/>
</dbReference>
<dbReference type="PANTHER" id="PTHR45023">
    <property type="match status" value="1"/>
</dbReference>
<gene>
    <name evidence="3" type="ORF">LE_TR4507_c7_g1_i1_g.15173</name>
</gene>
<feature type="region of interest" description="Disordered" evidence="1">
    <location>
        <begin position="200"/>
        <end position="255"/>
    </location>
</feature>
<feature type="domain" description="Myb-like" evidence="2">
    <location>
        <begin position="62"/>
        <end position="133"/>
    </location>
</feature>
<dbReference type="InterPro" id="IPR001005">
    <property type="entry name" value="SANT/Myb"/>
</dbReference>
<dbReference type="EMBL" id="GEVL01008581">
    <property type="protein sequence ID" value="JAU68760.1"/>
    <property type="molecule type" value="Transcribed_RNA"/>
</dbReference>
<dbReference type="AlphaFoldDB" id="A0A1J3HNP1"/>
<reference evidence="3" key="1">
    <citation type="submission" date="2016-07" db="EMBL/GenBank/DDBJ databases">
        <title>De novo transcriptome assembly of four accessions of the metal hyperaccumulator plant Noccaea caerulescens.</title>
        <authorList>
            <person name="Blande D."/>
            <person name="Halimaa P."/>
            <person name="Tervahauta A.I."/>
            <person name="Aarts M.G."/>
            <person name="Karenlampi S.O."/>
        </authorList>
    </citation>
    <scope>NUCLEOTIDE SEQUENCE</scope>
</reference>
<protein>
    <submittedName>
        <fullName evidence="3">Glutathione S-transferase T3</fullName>
    </submittedName>
</protein>
<sequence>MDPYSQSSMDPYRNPGNFVNLLTSQQEPQCRESFLPYVGLGSSQDPQFGADLSDQVEVIPESRGVERRKWSPTEDIVLCSSWLNTSKDPVVGNEQKGEAFWKRISDCFNSSPNLAGYQRREANHCKQRWHRINEHVNKFVGCYEAAERQKTSGYNESDVMKVAYDIFFADNKVKFNLEHAWIELRDDQKWLTSLTCCKGNGSSKKKKVHDPSASSQTVSQPVDPQARPMGVKAAKAKGKRSVTKSGTAESTVSIA</sequence>
<evidence type="ECO:0000259" key="2">
    <source>
        <dbReference type="PROSITE" id="PS50090"/>
    </source>
</evidence>
<evidence type="ECO:0000256" key="1">
    <source>
        <dbReference type="SAM" id="MobiDB-lite"/>
    </source>
</evidence>
<name>A0A1J3HNP1_NOCCA</name>
<evidence type="ECO:0000313" key="3">
    <source>
        <dbReference type="EMBL" id="JAU68760.1"/>
    </source>
</evidence>
<proteinExistence type="predicted"/>
<dbReference type="PANTHER" id="PTHR45023:SF4">
    <property type="entry name" value="GLYCINE-RICH PROTEIN-RELATED"/>
    <property type="match status" value="1"/>
</dbReference>
<dbReference type="PROSITE" id="PS50090">
    <property type="entry name" value="MYB_LIKE"/>
    <property type="match status" value="1"/>
</dbReference>
<feature type="compositionally biased region" description="Polar residues" evidence="1">
    <location>
        <begin position="212"/>
        <end position="222"/>
    </location>
</feature>
<organism evidence="3">
    <name type="scientific">Noccaea caerulescens</name>
    <name type="common">Alpine penny-cress</name>
    <name type="synonym">Thlaspi caerulescens</name>
    <dbReference type="NCBI Taxonomy" id="107243"/>
    <lineage>
        <taxon>Eukaryota</taxon>
        <taxon>Viridiplantae</taxon>
        <taxon>Streptophyta</taxon>
        <taxon>Embryophyta</taxon>
        <taxon>Tracheophyta</taxon>
        <taxon>Spermatophyta</taxon>
        <taxon>Magnoliopsida</taxon>
        <taxon>eudicotyledons</taxon>
        <taxon>Gunneridae</taxon>
        <taxon>Pentapetalae</taxon>
        <taxon>rosids</taxon>
        <taxon>malvids</taxon>
        <taxon>Brassicales</taxon>
        <taxon>Brassicaceae</taxon>
        <taxon>Coluteocarpeae</taxon>
        <taxon>Noccaea</taxon>
    </lineage>
</organism>
<feature type="compositionally biased region" description="Polar residues" evidence="1">
    <location>
        <begin position="243"/>
        <end position="255"/>
    </location>
</feature>
<accession>A0A1J3HNP1</accession>